<reference evidence="1 2" key="1">
    <citation type="submission" date="2016-10" db="EMBL/GenBank/DDBJ databases">
        <title>Complete Genome Sequence of Peptococcaceae strain DCMF.</title>
        <authorList>
            <person name="Edwards R.J."/>
            <person name="Holland S.I."/>
            <person name="Deshpande N.P."/>
            <person name="Wong Y.K."/>
            <person name="Ertan H."/>
            <person name="Manefield M."/>
            <person name="Russell T.L."/>
            <person name="Lee M.J."/>
        </authorList>
    </citation>
    <scope>NUCLEOTIDE SEQUENCE [LARGE SCALE GENOMIC DNA]</scope>
    <source>
        <strain evidence="1 2">DCMF</strain>
    </source>
</reference>
<dbReference type="AlphaFoldDB" id="A0A3G1KSP9"/>
<organism evidence="1 2">
    <name type="scientific">Formimonas warabiya</name>
    <dbReference type="NCBI Taxonomy" id="1761012"/>
    <lineage>
        <taxon>Bacteria</taxon>
        <taxon>Bacillati</taxon>
        <taxon>Bacillota</taxon>
        <taxon>Clostridia</taxon>
        <taxon>Eubacteriales</taxon>
        <taxon>Peptococcaceae</taxon>
        <taxon>Candidatus Formimonas</taxon>
    </lineage>
</organism>
<accession>A0A3G1KSP9</accession>
<keyword evidence="2" id="KW-1185">Reference proteome</keyword>
<gene>
    <name evidence="1" type="ORF">DCMF_12920</name>
</gene>
<dbReference type="KEGG" id="fwa:DCMF_12920"/>
<protein>
    <submittedName>
        <fullName evidence="1">Uncharacterized protein</fullName>
    </submittedName>
</protein>
<dbReference type="EMBL" id="CP017634">
    <property type="protein sequence ID" value="ATW25543.1"/>
    <property type="molecule type" value="Genomic_DNA"/>
</dbReference>
<sequence>MSQKFGDEHNLYYQKGKGEGFMGCCRRRAPVLAAETENCPVSPVREDCFEGIIDLIIILIVLEFLCCCVF</sequence>
<proteinExistence type="predicted"/>
<evidence type="ECO:0000313" key="2">
    <source>
        <dbReference type="Proteomes" id="UP000323521"/>
    </source>
</evidence>
<name>A0A3G1KSP9_FORW1</name>
<evidence type="ECO:0000313" key="1">
    <source>
        <dbReference type="EMBL" id="ATW25543.1"/>
    </source>
</evidence>
<dbReference type="Proteomes" id="UP000323521">
    <property type="component" value="Chromosome"/>
</dbReference>